<proteinExistence type="predicted"/>
<organism evidence="2 3">
    <name type="scientific">Caenorhabditis auriculariae</name>
    <dbReference type="NCBI Taxonomy" id="2777116"/>
    <lineage>
        <taxon>Eukaryota</taxon>
        <taxon>Metazoa</taxon>
        <taxon>Ecdysozoa</taxon>
        <taxon>Nematoda</taxon>
        <taxon>Chromadorea</taxon>
        <taxon>Rhabditida</taxon>
        <taxon>Rhabditina</taxon>
        <taxon>Rhabditomorpha</taxon>
        <taxon>Rhabditoidea</taxon>
        <taxon>Rhabditidae</taxon>
        <taxon>Peloderinae</taxon>
        <taxon>Caenorhabditis</taxon>
    </lineage>
</organism>
<keyword evidence="1" id="KW-0732">Signal</keyword>
<keyword evidence="3" id="KW-1185">Reference proteome</keyword>
<dbReference type="EMBL" id="CAJGYM010000118">
    <property type="protein sequence ID" value="CAD6198223.1"/>
    <property type="molecule type" value="Genomic_DNA"/>
</dbReference>
<sequence>MRSFFAIISVIFLVSANPRIGNFADGDSIAVSTKEFTAQPVVSTVTAAASSFKLTSCTFDVHRSSRVSWFYRSPHYSNPSASSFKLTSCTFDVHRSSRVSWFYRSPHYSNPSASSFKLTSCTFDVHRSSRVSWFYRSLHYRISSST</sequence>
<accession>A0A8S1HYH5</accession>
<protein>
    <submittedName>
        <fullName evidence="2">Uncharacterized protein</fullName>
    </submittedName>
</protein>
<feature type="signal peptide" evidence="1">
    <location>
        <begin position="1"/>
        <end position="16"/>
    </location>
</feature>
<dbReference type="Proteomes" id="UP000835052">
    <property type="component" value="Unassembled WGS sequence"/>
</dbReference>
<reference evidence="2" key="1">
    <citation type="submission" date="2020-10" db="EMBL/GenBank/DDBJ databases">
        <authorList>
            <person name="Kikuchi T."/>
        </authorList>
    </citation>
    <scope>NUCLEOTIDE SEQUENCE</scope>
    <source>
        <strain evidence="2">NKZ352</strain>
    </source>
</reference>
<evidence type="ECO:0000313" key="2">
    <source>
        <dbReference type="EMBL" id="CAD6198223.1"/>
    </source>
</evidence>
<evidence type="ECO:0000313" key="3">
    <source>
        <dbReference type="Proteomes" id="UP000835052"/>
    </source>
</evidence>
<evidence type="ECO:0000256" key="1">
    <source>
        <dbReference type="SAM" id="SignalP"/>
    </source>
</evidence>
<dbReference type="AlphaFoldDB" id="A0A8S1HYH5"/>
<gene>
    <name evidence="2" type="ORF">CAUJ_LOCUS14129</name>
</gene>
<comment type="caution">
    <text evidence="2">The sequence shown here is derived from an EMBL/GenBank/DDBJ whole genome shotgun (WGS) entry which is preliminary data.</text>
</comment>
<feature type="chain" id="PRO_5035893671" evidence="1">
    <location>
        <begin position="17"/>
        <end position="146"/>
    </location>
</feature>
<name>A0A8S1HYH5_9PELO</name>